<dbReference type="STRING" id="200378.SAMN05216553_12069"/>
<dbReference type="EMBL" id="FNCC01000020">
    <property type="protein sequence ID" value="SDH37017.1"/>
    <property type="molecule type" value="Genomic_DNA"/>
</dbReference>
<evidence type="ECO:0000313" key="3">
    <source>
        <dbReference type="Proteomes" id="UP000199623"/>
    </source>
</evidence>
<dbReference type="Proteomes" id="UP000199623">
    <property type="component" value="Unassembled WGS sequence"/>
</dbReference>
<reference evidence="3" key="1">
    <citation type="submission" date="2016-10" db="EMBL/GenBank/DDBJ databases">
        <authorList>
            <person name="Varghese N."/>
            <person name="Submissions S."/>
        </authorList>
    </citation>
    <scope>NUCLEOTIDE SEQUENCE [LARGE SCALE GENOMIC DNA]</scope>
    <source>
        <strain evidence="3">CGMCC 4.3506</strain>
    </source>
</reference>
<gene>
    <name evidence="2" type="ORF">SAMN05216553_12069</name>
</gene>
<keyword evidence="3" id="KW-1185">Reference proteome</keyword>
<name>A0A1G8BUY8_9PSEU</name>
<organism evidence="2 3">
    <name type="scientific">Lentzea fradiae</name>
    <dbReference type="NCBI Taxonomy" id="200378"/>
    <lineage>
        <taxon>Bacteria</taxon>
        <taxon>Bacillati</taxon>
        <taxon>Actinomycetota</taxon>
        <taxon>Actinomycetes</taxon>
        <taxon>Pseudonocardiales</taxon>
        <taxon>Pseudonocardiaceae</taxon>
        <taxon>Lentzea</taxon>
    </lineage>
</organism>
<sequence length="184" mass="19726">MAGEGDGKKADSEPEYKKWNVIIGSIGGVLAILTGVQTLTGVDLLKEIGVTTSRSAAPATTKTPYSAVRAESVRRPEPPVVVTTRPRAPEFHLTSSDWDGPCGEHWCAMSAVFRNYGGHGSGSAVFYVLRQDENTYLARCSVVLPATAENELTKVGCTASSGQLQQYFRAYQGATVRMDVRVVA</sequence>
<dbReference type="AlphaFoldDB" id="A0A1G8BUY8"/>
<accession>A0A1G8BUY8</accession>
<feature type="compositionally biased region" description="Polar residues" evidence="1">
    <location>
        <begin position="53"/>
        <end position="64"/>
    </location>
</feature>
<protein>
    <submittedName>
        <fullName evidence="2">Uncharacterized protein</fullName>
    </submittedName>
</protein>
<evidence type="ECO:0000256" key="1">
    <source>
        <dbReference type="SAM" id="MobiDB-lite"/>
    </source>
</evidence>
<dbReference type="OrthoDB" id="3628266at2"/>
<proteinExistence type="predicted"/>
<dbReference type="RefSeq" id="WP_090059186.1">
    <property type="nucleotide sequence ID" value="NZ_FNCC01000020.1"/>
</dbReference>
<evidence type="ECO:0000313" key="2">
    <source>
        <dbReference type="EMBL" id="SDH37017.1"/>
    </source>
</evidence>
<feature type="region of interest" description="Disordered" evidence="1">
    <location>
        <begin position="53"/>
        <end position="82"/>
    </location>
</feature>